<geneLocation type="plasmid" evidence="3">
    <name>psfrenxt3b</name>
</geneLocation>
<dbReference type="Proteomes" id="UP000239340">
    <property type="component" value="Plasmid pSfreNXT3b"/>
</dbReference>
<evidence type="ECO:0000259" key="1">
    <source>
        <dbReference type="Pfam" id="PF01592"/>
    </source>
</evidence>
<dbReference type="GO" id="GO:0016226">
    <property type="term" value="P:iron-sulfur cluster assembly"/>
    <property type="evidence" value="ECO:0007669"/>
    <property type="project" value="InterPro"/>
</dbReference>
<dbReference type="InterPro" id="IPR002871">
    <property type="entry name" value="NIF_FeS_clus_asmbl_NifU_N"/>
</dbReference>
<protein>
    <submittedName>
        <fullName evidence="2">Fe-S cluster assembly NifU domain-containing protein</fullName>
    </submittedName>
</protein>
<proteinExistence type="predicted"/>
<organism evidence="2 3">
    <name type="scientific">Rhizobium fredii</name>
    <name type="common">Sinorhizobium fredii</name>
    <dbReference type="NCBI Taxonomy" id="380"/>
    <lineage>
        <taxon>Bacteria</taxon>
        <taxon>Pseudomonadati</taxon>
        <taxon>Pseudomonadota</taxon>
        <taxon>Alphaproteobacteria</taxon>
        <taxon>Hyphomicrobiales</taxon>
        <taxon>Rhizobiaceae</taxon>
        <taxon>Sinorhizobium/Ensifer group</taxon>
        <taxon>Sinorhizobium</taxon>
    </lineage>
</organism>
<gene>
    <name evidence="2" type="ORF">NXT3_PB00424</name>
</gene>
<dbReference type="AlphaFoldDB" id="A0A2L0HC51"/>
<dbReference type="SUPFAM" id="SSF82649">
    <property type="entry name" value="SufE/NifU"/>
    <property type="match status" value="1"/>
</dbReference>
<name>A0A2L0HC51_RHIFR</name>
<feature type="domain" description="NIF system FeS cluster assembly NifU N-terminal" evidence="1">
    <location>
        <begin position="18"/>
        <end position="110"/>
    </location>
</feature>
<dbReference type="GO" id="GO:0005506">
    <property type="term" value="F:iron ion binding"/>
    <property type="evidence" value="ECO:0007669"/>
    <property type="project" value="InterPro"/>
</dbReference>
<dbReference type="Pfam" id="PF01592">
    <property type="entry name" value="NifU_N"/>
    <property type="match status" value="1"/>
</dbReference>
<reference evidence="2 3" key="1">
    <citation type="submission" date="2017-10" db="EMBL/GenBank/DDBJ databases">
        <title>Analysis of the genome sequences of Rhizobium populations associated to common bean (phaseolus vulgaris).</title>
        <authorList>
            <person name="Bustos P."/>
            <person name="Santamaria R.I."/>
            <person name="Miranda-Sanchez F."/>
            <person name="Perez-Carrascal O."/>
            <person name="Juarez S."/>
            <person name="Lozano L."/>
            <person name="Martinez-Flores I."/>
            <person name="Vinuesa P."/>
            <person name="Martinez-Romero E."/>
            <person name="Cevallos M.A."/>
            <person name="Romero D."/>
            <person name="Davila G."/>
            <person name="Gonzalez V."/>
        </authorList>
    </citation>
    <scope>NUCLEOTIDE SEQUENCE [LARGE SCALE GENOMIC DNA]</scope>
    <source>
        <strain evidence="2 3">NXT3</strain>
        <plasmid evidence="3">Plasmid psfrenxt3b</plasmid>
    </source>
</reference>
<accession>A0A2L0HC51</accession>
<dbReference type="GO" id="GO:0051536">
    <property type="term" value="F:iron-sulfur cluster binding"/>
    <property type="evidence" value="ECO:0007669"/>
    <property type="project" value="InterPro"/>
</dbReference>
<dbReference type="EMBL" id="CP024309">
    <property type="protein sequence ID" value="AUX79078.1"/>
    <property type="molecule type" value="Genomic_DNA"/>
</dbReference>
<keyword evidence="2" id="KW-0614">Plasmid</keyword>
<sequence length="283" mass="31117">MADHLTQVRRAMGNNRGMVEESFFNAVNAGVLEITRVGAISCGNRLDLMTRVDAGAITAARSHLLRCSSAIAALPEFAERIFGTAAGGACRLTHRETVRFIDRLLQERTHRPAIRIASRAKIRGMGRIWPRERGAPVCKSFSVDERVIIRTSASTVSPPTGKSLTTRSLVAAELHVPKHWRKCLSGAVQQCSPKPSLRERRRVGKTKAAVDAKSTCRITVKDLRSPEACRDRDTPDLSGVQAASAHHVPRSRVWPPQSLSARAIKGVEHTNVHVAPRQPRMRP</sequence>
<evidence type="ECO:0000313" key="3">
    <source>
        <dbReference type="Proteomes" id="UP000239340"/>
    </source>
</evidence>
<evidence type="ECO:0000313" key="2">
    <source>
        <dbReference type="EMBL" id="AUX79078.1"/>
    </source>
</evidence>